<accession>A0A497Z6R0</accession>
<dbReference type="Proteomes" id="UP000271700">
    <property type="component" value="Unassembled WGS sequence"/>
</dbReference>
<dbReference type="InterPro" id="IPR036844">
    <property type="entry name" value="Hint_dom_sf"/>
</dbReference>
<dbReference type="Pfam" id="PF13403">
    <property type="entry name" value="Hint_2"/>
    <property type="match status" value="1"/>
</dbReference>
<evidence type="ECO:0000256" key="1">
    <source>
        <dbReference type="SAM" id="MobiDB-lite"/>
    </source>
</evidence>
<keyword evidence="4" id="KW-1185">Reference proteome</keyword>
<feature type="region of interest" description="Disordered" evidence="1">
    <location>
        <begin position="1"/>
        <end position="20"/>
    </location>
</feature>
<name>A0A497Z6R0_9RHOB</name>
<dbReference type="AlphaFoldDB" id="A0A497Z6R0"/>
<dbReference type="NCBIfam" id="TIGR01965">
    <property type="entry name" value="VCBS_repeat"/>
    <property type="match status" value="1"/>
</dbReference>
<dbReference type="SUPFAM" id="SSF51294">
    <property type="entry name" value="Hedgehog/intein (Hint) domain"/>
    <property type="match status" value="1"/>
</dbReference>
<dbReference type="EMBL" id="RCCT01000005">
    <property type="protein sequence ID" value="RLK02583.1"/>
    <property type="molecule type" value="Genomic_DNA"/>
</dbReference>
<dbReference type="InterPro" id="IPR010221">
    <property type="entry name" value="VCBS_dom"/>
</dbReference>
<protein>
    <submittedName>
        <fullName evidence="3">VCBS repeat-containing protein</fullName>
    </submittedName>
</protein>
<organism evidence="3 4">
    <name type="scientific">Ruegeria conchae</name>
    <dbReference type="NCBI Taxonomy" id="981384"/>
    <lineage>
        <taxon>Bacteria</taxon>
        <taxon>Pseudomonadati</taxon>
        <taxon>Pseudomonadota</taxon>
        <taxon>Alphaproteobacteria</taxon>
        <taxon>Rhodobacterales</taxon>
        <taxon>Roseobacteraceae</taxon>
        <taxon>Ruegeria</taxon>
    </lineage>
</organism>
<comment type="caution">
    <text evidence="3">The sequence shown here is derived from an EMBL/GenBank/DDBJ whole genome shotgun (WGS) entry which is preliminary data.</text>
</comment>
<sequence>MVSIVGDTTGSVTDDPPNVATGDLDITSGATIVSQDWSIQTPPDHGTASIDPATGEWTYTVDPTFFDSLDNGEIVTDTFTVEVNAVVSVFGFNFNAAPETTDVTITIEGVCFTAGTLIETEVGSQPIETLQVNDEVLTADHGLQPIRWIESSRLDHGRLRANPSMRPVRLTAGSLGPDIPSRDLLVSQQHRILISGPKVQMLFGAPEVLVAAKHLCSWPGIDIETSDQPVEYLHILLDRHEILTAEGAPAESLFLGEETLYTLSSDALQELVEIFPDRATDEHNGFGNAARLILREHEARALA</sequence>
<dbReference type="STRING" id="981384.GCA_000192475_01264"/>
<feature type="compositionally biased region" description="Polar residues" evidence="1">
    <location>
        <begin position="1"/>
        <end position="12"/>
    </location>
</feature>
<dbReference type="OrthoDB" id="6305173at2"/>
<evidence type="ECO:0000313" key="4">
    <source>
        <dbReference type="Proteomes" id="UP000271700"/>
    </source>
</evidence>
<dbReference type="InterPro" id="IPR028992">
    <property type="entry name" value="Hedgehog/Intein_dom"/>
</dbReference>
<feature type="domain" description="Hedgehog/Intein (Hint)" evidence="2">
    <location>
        <begin position="110"/>
        <end position="256"/>
    </location>
</feature>
<evidence type="ECO:0000259" key="2">
    <source>
        <dbReference type="Pfam" id="PF13403"/>
    </source>
</evidence>
<dbReference type="Gene3D" id="2.170.16.10">
    <property type="entry name" value="Hedgehog/Intein (Hint) domain"/>
    <property type="match status" value="1"/>
</dbReference>
<reference evidence="3 4" key="1">
    <citation type="submission" date="2018-10" db="EMBL/GenBank/DDBJ databases">
        <title>Genomic Encyclopedia of Archaeal and Bacterial Type Strains, Phase II (KMG-II): from individual species to whole genera.</title>
        <authorList>
            <person name="Goeker M."/>
        </authorList>
    </citation>
    <scope>NUCLEOTIDE SEQUENCE [LARGE SCALE GENOMIC DNA]</scope>
    <source>
        <strain evidence="3 4">DSM 29317</strain>
    </source>
</reference>
<gene>
    <name evidence="3" type="ORF">CLV75_3133</name>
</gene>
<proteinExistence type="predicted"/>
<evidence type="ECO:0000313" key="3">
    <source>
        <dbReference type="EMBL" id="RLK02583.1"/>
    </source>
</evidence>
<dbReference type="RefSeq" id="WP_010442440.1">
    <property type="nucleotide sequence ID" value="NZ_AEYW01000016.1"/>
</dbReference>